<evidence type="ECO:0000313" key="3">
    <source>
        <dbReference type="Proteomes" id="UP000501690"/>
    </source>
</evidence>
<feature type="compositionally biased region" description="Basic and acidic residues" evidence="1">
    <location>
        <begin position="15"/>
        <end position="31"/>
    </location>
</feature>
<dbReference type="Proteomes" id="UP000501690">
    <property type="component" value="Linkage Group LG5"/>
</dbReference>
<gene>
    <name evidence="2" type="ORF">DEO72_LG5g2317</name>
</gene>
<accession>A0A4D6M230</accession>
<reference evidence="2 3" key="1">
    <citation type="submission" date="2019-04" db="EMBL/GenBank/DDBJ databases">
        <title>An improved genome assembly and genetic linkage map for asparagus bean, Vigna unguiculata ssp. sesquipedialis.</title>
        <authorList>
            <person name="Xia Q."/>
            <person name="Zhang R."/>
            <person name="Dong Y."/>
        </authorList>
    </citation>
    <scope>NUCLEOTIDE SEQUENCE [LARGE SCALE GENOMIC DNA]</scope>
    <source>
        <tissue evidence="2">Leaf</tissue>
    </source>
</reference>
<feature type="region of interest" description="Disordered" evidence="1">
    <location>
        <begin position="59"/>
        <end position="105"/>
    </location>
</feature>
<dbReference type="EMBL" id="CP039349">
    <property type="protein sequence ID" value="QCD94236.1"/>
    <property type="molecule type" value="Genomic_DNA"/>
</dbReference>
<protein>
    <submittedName>
        <fullName evidence="2">Uncharacterized protein</fullName>
    </submittedName>
</protein>
<dbReference type="OrthoDB" id="777324at2759"/>
<proteinExistence type="predicted"/>
<name>A0A4D6M230_VIGUN</name>
<feature type="compositionally biased region" description="Basic residues" evidence="1">
    <location>
        <begin position="68"/>
        <end position="78"/>
    </location>
</feature>
<feature type="compositionally biased region" description="Polar residues" evidence="1">
    <location>
        <begin position="79"/>
        <end position="88"/>
    </location>
</feature>
<feature type="region of interest" description="Disordered" evidence="1">
    <location>
        <begin position="1"/>
        <end position="31"/>
    </location>
</feature>
<evidence type="ECO:0000256" key="1">
    <source>
        <dbReference type="SAM" id="MobiDB-lite"/>
    </source>
</evidence>
<evidence type="ECO:0000313" key="2">
    <source>
        <dbReference type="EMBL" id="QCD94236.1"/>
    </source>
</evidence>
<keyword evidence="3" id="KW-1185">Reference proteome</keyword>
<dbReference type="Gramene" id="Vigun04g113300.1.v1.2">
    <property type="protein sequence ID" value="Vigun04g113300.1.v1.2"/>
    <property type="gene ID" value="Vigun04g113300.v1.2"/>
</dbReference>
<organism evidence="2 3">
    <name type="scientific">Vigna unguiculata</name>
    <name type="common">Cowpea</name>
    <dbReference type="NCBI Taxonomy" id="3917"/>
    <lineage>
        <taxon>Eukaryota</taxon>
        <taxon>Viridiplantae</taxon>
        <taxon>Streptophyta</taxon>
        <taxon>Embryophyta</taxon>
        <taxon>Tracheophyta</taxon>
        <taxon>Spermatophyta</taxon>
        <taxon>Magnoliopsida</taxon>
        <taxon>eudicotyledons</taxon>
        <taxon>Gunneridae</taxon>
        <taxon>Pentapetalae</taxon>
        <taxon>rosids</taxon>
        <taxon>fabids</taxon>
        <taxon>Fabales</taxon>
        <taxon>Fabaceae</taxon>
        <taxon>Papilionoideae</taxon>
        <taxon>50 kb inversion clade</taxon>
        <taxon>NPAAA clade</taxon>
        <taxon>indigoferoid/millettioid clade</taxon>
        <taxon>Phaseoleae</taxon>
        <taxon>Vigna</taxon>
    </lineage>
</organism>
<dbReference type="AlphaFoldDB" id="A0A4D6M230"/>
<sequence>MSSVVGGRKNKNKKKAEDGEKVTSKEEEEALRKDAQELKTWIDMIETMDDQQLKGYLEDHAGEIKVPKIQKPKKKVQSTRKPNSSSTGKPKPSGILASVWRFHKN</sequence>